<feature type="transmembrane region" description="Helical" evidence="2">
    <location>
        <begin position="60"/>
        <end position="80"/>
    </location>
</feature>
<feature type="region of interest" description="Disordered" evidence="1">
    <location>
        <begin position="321"/>
        <end position="350"/>
    </location>
</feature>
<evidence type="ECO:0000256" key="2">
    <source>
        <dbReference type="SAM" id="Phobius"/>
    </source>
</evidence>
<evidence type="ECO:0008006" key="5">
    <source>
        <dbReference type="Google" id="ProtNLM"/>
    </source>
</evidence>
<proteinExistence type="predicted"/>
<gene>
    <name evidence="3" type="ORF">AA23TX_07693</name>
</gene>
<evidence type="ECO:0000313" key="3">
    <source>
        <dbReference type="EMBL" id="VVJ22780.1"/>
    </source>
</evidence>
<feature type="compositionally biased region" description="Low complexity" evidence="1">
    <location>
        <begin position="333"/>
        <end position="346"/>
    </location>
</feature>
<sequence length="383" mass="41219">MREDNVRKIWSDAELDAALSDLHDDVDEDDGLALSRASLMAAAETYETPPATPRRGTWRWIAVAAAVVALVGGLAVVTSLRTPAPEPAQPAATLADLDRPLEPGEFHYAQKLQWLPESLEGRPAEMQQSVELWIPADPTGIWHRRTKWTGAVYGLSSDEQRKVRVNLSPFDEYGRGGSFPGSPNAGGTMNPTWNTPFQNWLTPDAAFIASLTPDRRKLVKRLGLDTISFHDSGKAHTATESLAMVRSVLETGLVRKDIRFGLRDAFAEITGAFVTPGHTSDGRTATVLIAKDSGQRVFLEPATAQLLAWDAGPMFTPVTPRSEVAVSTSKNRPPSSGTTGGPTSSSDIGAPQATTTVISAPLPPQLLQVQETLYSFAITRTAG</sequence>
<protein>
    <recommendedName>
        <fullName evidence="5">CU044_5270 family protein</fullName>
    </recommendedName>
</protein>
<dbReference type="AlphaFoldDB" id="A0A6I8LZ70"/>
<keyword evidence="2" id="KW-0472">Membrane</keyword>
<reference evidence="3 4" key="1">
    <citation type="submission" date="2019-09" db="EMBL/GenBank/DDBJ databases">
        <authorList>
            <person name="Leyn A S."/>
        </authorList>
    </citation>
    <scope>NUCLEOTIDE SEQUENCE [LARGE SCALE GENOMIC DNA]</scope>
    <source>
        <strain evidence="3">AA231_1</strain>
    </source>
</reference>
<keyword evidence="4" id="KW-1185">Reference proteome</keyword>
<evidence type="ECO:0000313" key="4">
    <source>
        <dbReference type="Proteomes" id="UP000399805"/>
    </source>
</evidence>
<dbReference type="Proteomes" id="UP000399805">
    <property type="component" value="Unassembled WGS sequence"/>
</dbReference>
<evidence type="ECO:0000256" key="1">
    <source>
        <dbReference type="SAM" id="MobiDB-lite"/>
    </source>
</evidence>
<name>A0A6I8LZ70_9PSEU</name>
<keyword evidence="2" id="KW-0812">Transmembrane</keyword>
<dbReference type="RefSeq" id="WP_155547720.1">
    <property type="nucleotide sequence ID" value="NZ_CABVGP010000003.1"/>
</dbReference>
<accession>A0A6I8LZ70</accession>
<keyword evidence="2" id="KW-1133">Transmembrane helix</keyword>
<dbReference type="EMBL" id="CABVGP010000003">
    <property type="protein sequence ID" value="VVJ22780.1"/>
    <property type="molecule type" value="Genomic_DNA"/>
</dbReference>
<organism evidence="3 4">
    <name type="scientific">Amycolatopsis camponoti</name>
    <dbReference type="NCBI Taxonomy" id="2606593"/>
    <lineage>
        <taxon>Bacteria</taxon>
        <taxon>Bacillati</taxon>
        <taxon>Actinomycetota</taxon>
        <taxon>Actinomycetes</taxon>
        <taxon>Pseudonocardiales</taxon>
        <taxon>Pseudonocardiaceae</taxon>
        <taxon>Amycolatopsis</taxon>
    </lineage>
</organism>